<gene>
    <name evidence="1" type="ORF">PGRAT_08160</name>
</gene>
<evidence type="ECO:0000313" key="2">
    <source>
        <dbReference type="Proteomes" id="UP000029500"/>
    </source>
</evidence>
<proteinExistence type="predicted"/>
<reference evidence="1 2" key="1">
    <citation type="submission" date="2014-08" db="EMBL/GenBank/DDBJ databases">
        <title>Comparative genomics of the Paenibacillus odorifer group.</title>
        <authorList>
            <person name="den Bakker H.C."/>
            <person name="Tsai Y.-C."/>
            <person name="Martin N."/>
            <person name="Korlach J."/>
            <person name="Wiedmann M."/>
        </authorList>
    </citation>
    <scope>NUCLEOTIDE SEQUENCE [LARGE SCALE GENOMIC DNA]</scope>
    <source>
        <strain evidence="1 2">DSM 15220</strain>
    </source>
</reference>
<dbReference type="HOGENOM" id="CLU_062789_0_0_9"/>
<dbReference type="RefSeq" id="WP_025707134.1">
    <property type="nucleotide sequence ID" value="NZ_CP009287.1"/>
</dbReference>
<dbReference type="AlphaFoldDB" id="A0A089M5G5"/>
<dbReference type="OrthoDB" id="2624539at2"/>
<dbReference type="Proteomes" id="UP000029500">
    <property type="component" value="Chromosome"/>
</dbReference>
<accession>A0A089M5G5</accession>
<dbReference type="KEGG" id="pgm:PGRAT_08160"/>
<keyword evidence="2" id="KW-1185">Reference proteome</keyword>
<sequence>MKKVLLPVVQPPIWGYQFFAFPLCIVLAHDKSLPWFYSNFIQVCYDKRPDPPIPFTFYIHDHTLNPWLHVERLQRGTMGIIKRNIVDFIRDCLDDGMYCNLNVDEFFIPEREVYRKGHLSHDVLVHGYDMQEQTFQLMGFTDKHTFASTSVRFTDFEQAYDNIDNIDHQAVCDRIFLYKWMESGQYDFDLTLVQETLEDYLLSRNTSTRFRMVASPWNHCDYGLKTYESLLQYFEQLQNGQTGFDVRHIHSLWEHKSLMSARIRYMQGLSKQLISSDDTLASSIELERLALNARNLMLRYYLHNTPESLARIMRYLEEIAAKEKLFMEKLLDQLYQNKAYSF</sequence>
<organism evidence="1 2">
    <name type="scientific">Paenibacillus graminis</name>
    <dbReference type="NCBI Taxonomy" id="189425"/>
    <lineage>
        <taxon>Bacteria</taxon>
        <taxon>Bacillati</taxon>
        <taxon>Bacillota</taxon>
        <taxon>Bacilli</taxon>
        <taxon>Bacillales</taxon>
        <taxon>Paenibacillaceae</taxon>
        <taxon>Paenibacillus</taxon>
    </lineage>
</organism>
<name>A0A089M5G5_9BACL</name>
<protein>
    <submittedName>
        <fullName evidence="1">Uncharacterized protein</fullName>
    </submittedName>
</protein>
<evidence type="ECO:0000313" key="1">
    <source>
        <dbReference type="EMBL" id="AIQ67615.1"/>
    </source>
</evidence>
<dbReference type="STRING" id="189425.PGRAT_08160"/>
<dbReference type="EMBL" id="CP009287">
    <property type="protein sequence ID" value="AIQ67615.1"/>
    <property type="molecule type" value="Genomic_DNA"/>
</dbReference>
<dbReference type="eggNOG" id="ENOG5032R9F">
    <property type="taxonomic scope" value="Bacteria"/>
</dbReference>